<evidence type="ECO:0000256" key="3">
    <source>
        <dbReference type="ARBA" id="ARBA00023315"/>
    </source>
</evidence>
<dbReference type="Pfam" id="PF02803">
    <property type="entry name" value="Thiolase_C"/>
    <property type="match status" value="1"/>
</dbReference>
<keyword evidence="8" id="KW-1185">Reference proteome</keyword>
<dbReference type="CDD" id="cd00751">
    <property type="entry name" value="thiolase"/>
    <property type="match status" value="1"/>
</dbReference>
<evidence type="ECO:0000256" key="1">
    <source>
        <dbReference type="ARBA" id="ARBA00010982"/>
    </source>
</evidence>
<comment type="similarity">
    <text evidence="1 4">Belongs to the thiolase-like superfamily. Thiolase family.</text>
</comment>
<dbReference type="PIRSF" id="PIRSF000429">
    <property type="entry name" value="Ac-CoA_Ac_transf"/>
    <property type="match status" value="1"/>
</dbReference>
<evidence type="ECO:0000259" key="5">
    <source>
        <dbReference type="Pfam" id="PF00108"/>
    </source>
</evidence>
<proteinExistence type="inferred from homology"/>
<dbReference type="PROSITE" id="PS00737">
    <property type="entry name" value="THIOLASE_2"/>
    <property type="match status" value="1"/>
</dbReference>
<dbReference type="InterPro" id="IPR002155">
    <property type="entry name" value="Thiolase"/>
</dbReference>
<dbReference type="NCBIfam" id="TIGR01930">
    <property type="entry name" value="AcCoA-C-Actrans"/>
    <property type="match status" value="1"/>
</dbReference>
<feature type="domain" description="Thiolase C-terminal" evidence="6">
    <location>
        <begin position="277"/>
        <end position="391"/>
    </location>
</feature>
<reference evidence="7 8" key="2">
    <citation type="journal article" date="2021" name="Int. J. Syst. Evol. Microbiol.">
        <title>Roseibium litorale sp. nov., isolated from a tidal flat sediment and proposal for the reclassification of Labrenzia polysiphoniae as Roseibium polysiphoniae comb. nov.</title>
        <authorList>
            <person name="Liu Y."/>
            <person name="Pei T."/>
            <person name="Du J."/>
            <person name="Chao M."/>
            <person name="Deng M.R."/>
            <person name="Zhu H."/>
        </authorList>
    </citation>
    <scope>NUCLEOTIDE SEQUENCE [LARGE SCALE GENOMIC DNA]</scope>
    <source>
        <strain evidence="7 8">4C16A</strain>
    </source>
</reference>
<name>A0ABR9CKR9_9HYPH</name>
<evidence type="ECO:0000313" key="7">
    <source>
        <dbReference type="EMBL" id="MBD8891437.1"/>
    </source>
</evidence>
<dbReference type="Pfam" id="PF00108">
    <property type="entry name" value="Thiolase_N"/>
    <property type="match status" value="1"/>
</dbReference>
<dbReference type="Gene3D" id="3.40.47.10">
    <property type="match status" value="1"/>
</dbReference>
<dbReference type="PANTHER" id="PTHR18919:SF107">
    <property type="entry name" value="ACETYL-COA ACETYLTRANSFERASE, CYTOSOLIC"/>
    <property type="match status" value="1"/>
</dbReference>
<evidence type="ECO:0000256" key="4">
    <source>
        <dbReference type="RuleBase" id="RU003557"/>
    </source>
</evidence>
<comment type="caution">
    <text evidence="7">The sequence shown here is derived from an EMBL/GenBank/DDBJ whole genome shotgun (WGS) entry which is preliminary data.</text>
</comment>
<dbReference type="EMBL" id="JACYXI010000004">
    <property type="protein sequence ID" value="MBD8891437.1"/>
    <property type="molecule type" value="Genomic_DNA"/>
</dbReference>
<keyword evidence="3 4" id="KW-0012">Acyltransferase</keyword>
<evidence type="ECO:0000259" key="6">
    <source>
        <dbReference type="Pfam" id="PF02803"/>
    </source>
</evidence>
<reference evidence="8" key="1">
    <citation type="submission" date="2020-09" db="EMBL/GenBank/DDBJ databases">
        <title>The genome sequence of strain Labrenzia suaedae 4C16A.</title>
        <authorList>
            <person name="Liu Y."/>
        </authorList>
    </citation>
    <scope>NUCLEOTIDE SEQUENCE [LARGE SCALE GENOMIC DNA]</scope>
    <source>
        <strain evidence="8">4C16A</strain>
    </source>
</reference>
<dbReference type="Proteomes" id="UP000632063">
    <property type="component" value="Unassembled WGS sequence"/>
</dbReference>
<organism evidence="7 8">
    <name type="scientific">Roseibium litorale</name>
    <dbReference type="NCBI Taxonomy" id="2803841"/>
    <lineage>
        <taxon>Bacteria</taxon>
        <taxon>Pseudomonadati</taxon>
        <taxon>Pseudomonadota</taxon>
        <taxon>Alphaproteobacteria</taxon>
        <taxon>Hyphomicrobiales</taxon>
        <taxon>Stappiaceae</taxon>
        <taxon>Roseibium</taxon>
    </lineage>
</organism>
<evidence type="ECO:0000256" key="2">
    <source>
        <dbReference type="ARBA" id="ARBA00022679"/>
    </source>
</evidence>
<keyword evidence="2 4" id="KW-0808">Transferase</keyword>
<sequence>MSSKAVILAGLRTPVAPRGGAFKSLQADELAAPVIKALLAQCGLSGDAVDHVIFGNALYGGGNPARLAALRAGLPRTVPALTLDTQCCSGLDAILFGVRLIESGAASCVIAGGMESFSRSPLRAHRPLSPDLAPVPYTRPAFAPAPFEDPDLAEAAGRLARDRMYLRADQASYAVHSHAKARAAEAAGLFSRELVRVGPESEPLARDSFTRLLSGAVALRSPVLAGAGETALLSAATAVEADAAAALVIASDEFARDLVRKEPALTGQVMEVTAGLSLGGNPDQPALVPTLAIKELMKREGTSPSRYQRLELMEAYAPQAMATLEDLAWDPATVNLEGGALARGHPIGASGAILAVRLFHGLKDDLKKDLKKEAGEARGIAAIAAAGGLASVLALKPGC</sequence>
<dbReference type="RefSeq" id="WP_192147591.1">
    <property type="nucleotide sequence ID" value="NZ_JACYXI010000004.1"/>
</dbReference>
<protein>
    <submittedName>
        <fullName evidence="7">Thiolase family protein</fullName>
    </submittedName>
</protein>
<evidence type="ECO:0000313" key="8">
    <source>
        <dbReference type="Proteomes" id="UP000632063"/>
    </source>
</evidence>
<accession>A0ABR9CKR9</accession>
<dbReference type="SUPFAM" id="SSF53901">
    <property type="entry name" value="Thiolase-like"/>
    <property type="match status" value="2"/>
</dbReference>
<dbReference type="InterPro" id="IPR020616">
    <property type="entry name" value="Thiolase_N"/>
</dbReference>
<dbReference type="PANTHER" id="PTHR18919">
    <property type="entry name" value="ACETYL-COA C-ACYLTRANSFERASE"/>
    <property type="match status" value="1"/>
</dbReference>
<dbReference type="InterPro" id="IPR020613">
    <property type="entry name" value="Thiolase_CS"/>
</dbReference>
<dbReference type="InterPro" id="IPR020617">
    <property type="entry name" value="Thiolase_C"/>
</dbReference>
<feature type="domain" description="Thiolase N-terminal" evidence="5">
    <location>
        <begin position="6"/>
        <end position="212"/>
    </location>
</feature>
<dbReference type="InterPro" id="IPR016039">
    <property type="entry name" value="Thiolase-like"/>
</dbReference>
<gene>
    <name evidence="7" type="ORF">IG616_07760</name>
</gene>